<feature type="chain" id="PRO_5044892116" evidence="1">
    <location>
        <begin position="21"/>
        <end position="141"/>
    </location>
</feature>
<proteinExistence type="predicted"/>
<evidence type="ECO:0000256" key="1">
    <source>
        <dbReference type="SAM" id="SignalP"/>
    </source>
</evidence>
<keyword evidence="1" id="KW-0732">Signal</keyword>
<dbReference type="PANTHER" id="PTHR13271">
    <property type="entry name" value="UNCHARACTERIZED PUTATIVE METHYLTRANSFERASE"/>
    <property type="match status" value="1"/>
</dbReference>
<sequence length="141" mass="16050">MAYPILLCLLLVLLLLQNYAVEILSEDQSSRASCENHLFLQWLEVNGSQLRGCKIKSCTSSKGFGIFSSKDVPDGVLLVVPLDLSINPMRVLEDLLIGHECRSMFEEGEVDDRFLIMLFLTVERIRKNSSWKPYLDMLPID</sequence>
<accession>A0ABD3BQH8</accession>
<feature type="signal peptide" evidence="1">
    <location>
        <begin position="1"/>
        <end position="20"/>
    </location>
</feature>
<name>A0ABD3BQH8_9LAMI</name>
<dbReference type="InterPro" id="IPR046341">
    <property type="entry name" value="SET_dom_sf"/>
</dbReference>
<protein>
    <submittedName>
        <fullName evidence="2">Uncharacterized protein</fullName>
    </submittedName>
</protein>
<gene>
    <name evidence="2" type="ORF">CASFOL_034652</name>
</gene>
<dbReference type="InterPro" id="IPR050600">
    <property type="entry name" value="SETD3_SETD6_MTase"/>
</dbReference>
<dbReference type="AlphaFoldDB" id="A0ABD3BQH8"/>
<comment type="caution">
    <text evidence="2">The sequence shown here is derived from an EMBL/GenBank/DDBJ whole genome shotgun (WGS) entry which is preliminary data.</text>
</comment>
<dbReference type="SUPFAM" id="SSF82199">
    <property type="entry name" value="SET domain"/>
    <property type="match status" value="1"/>
</dbReference>
<dbReference type="Gene3D" id="3.90.1410.10">
    <property type="entry name" value="set domain protein methyltransferase, domain 1"/>
    <property type="match status" value="1"/>
</dbReference>
<organism evidence="2 3">
    <name type="scientific">Castilleja foliolosa</name>
    <dbReference type="NCBI Taxonomy" id="1961234"/>
    <lineage>
        <taxon>Eukaryota</taxon>
        <taxon>Viridiplantae</taxon>
        <taxon>Streptophyta</taxon>
        <taxon>Embryophyta</taxon>
        <taxon>Tracheophyta</taxon>
        <taxon>Spermatophyta</taxon>
        <taxon>Magnoliopsida</taxon>
        <taxon>eudicotyledons</taxon>
        <taxon>Gunneridae</taxon>
        <taxon>Pentapetalae</taxon>
        <taxon>asterids</taxon>
        <taxon>lamiids</taxon>
        <taxon>Lamiales</taxon>
        <taxon>Orobanchaceae</taxon>
        <taxon>Pedicularideae</taxon>
        <taxon>Castillejinae</taxon>
        <taxon>Castilleja</taxon>
    </lineage>
</organism>
<reference evidence="3" key="1">
    <citation type="journal article" date="2024" name="IScience">
        <title>Strigolactones Initiate the Formation of Haustorium-like Structures in Castilleja.</title>
        <authorList>
            <person name="Buerger M."/>
            <person name="Peterson D."/>
            <person name="Chory J."/>
        </authorList>
    </citation>
    <scope>NUCLEOTIDE SEQUENCE [LARGE SCALE GENOMIC DNA]</scope>
</reference>
<dbReference type="EMBL" id="JAVIJP010000066">
    <property type="protein sequence ID" value="KAL3619740.1"/>
    <property type="molecule type" value="Genomic_DNA"/>
</dbReference>
<keyword evidence="3" id="KW-1185">Reference proteome</keyword>
<dbReference type="Proteomes" id="UP001632038">
    <property type="component" value="Unassembled WGS sequence"/>
</dbReference>
<evidence type="ECO:0000313" key="2">
    <source>
        <dbReference type="EMBL" id="KAL3619740.1"/>
    </source>
</evidence>
<dbReference type="PANTHER" id="PTHR13271:SF55">
    <property type="entry name" value="SET DOMAIN-CONTAINING PROTEIN"/>
    <property type="match status" value="1"/>
</dbReference>
<evidence type="ECO:0000313" key="3">
    <source>
        <dbReference type="Proteomes" id="UP001632038"/>
    </source>
</evidence>